<evidence type="ECO:0000256" key="2">
    <source>
        <dbReference type="ARBA" id="ARBA00022692"/>
    </source>
</evidence>
<evidence type="ECO:0000313" key="7">
    <source>
        <dbReference type="EMBL" id="VAV94991.1"/>
    </source>
</evidence>
<protein>
    <recommendedName>
        <fullName evidence="6">ABC transmembrane type-1 domain-containing protein</fullName>
    </recommendedName>
</protein>
<dbReference type="InterPro" id="IPR011527">
    <property type="entry name" value="ABC1_TM_dom"/>
</dbReference>
<feature type="transmembrane region" description="Helical" evidence="5">
    <location>
        <begin position="81"/>
        <end position="100"/>
    </location>
</feature>
<dbReference type="InterPro" id="IPR027417">
    <property type="entry name" value="P-loop_NTPase"/>
</dbReference>
<evidence type="ECO:0000256" key="5">
    <source>
        <dbReference type="SAM" id="Phobius"/>
    </source>
</evidence>
<dbReference type="GO" id="GO:0140359">
    <property type="term" value="F:ABC-type transporter activity"/>
    <property type="evidence" value="ECO:0007669"/>
    <property type="project" value="InterPro"/>
</dbReference>
<dbReference type="Pfam" id="PF00664">
    <property type="entry name" value="ABC_membrane"/>
    <property type="match status" value="1"/>
</dbReference>
<sequence>MSDSARPSTVPPPRFSGVLGGGLRLTWSFVKRRPWSFALAVSGAVLFVSAIVASAVVVGGITDALILPVLQDGEPLDATFWQALALILGVAVWKSVGITLRRAAAGWLQYGTRSDARKRLIHHQLRLDLAWYDRRSTGDLLSVSEVDTNQGTFVLAPLPYATGSFLLLIGTVALVAGMDPILGLVIFVGLVVIVGIDIHGAFRTFQPFVDVQDERGVVGDIAHESIDGALTVKALGRGDEETERFAVSARRLRDKIIAVNSVWVGYRAVVESLPSVLTVALLVVGVVRLTSGAVTAGDLVTVAYLLSLMMMPISLLGFVIWEMAHSLAAWQRVQEVLDADDLVEHGDTVATGDVTGGSVDSVHVTFGYTDGESVLADVDLAIPGGKTVAVVGPTGSGKSTLVLLLARLWDPVS</sequence>
<evidence type="ECO:0000256" key="1">
    <source>
        <dbReference type="ARBA" id="ARBA00004141"/>
    </source>
</evidence>
<accession>A0A3B0RV58</accession>
<keyword evidence="2 5" id="KW-0812">Transmembrane</keyword>
<dbReference type="EMBL" id="UOEI01000136">
    <property type="protein sequence ID" value="VAV94991.1"/>
    <property type="molecule type" value="Genomic_DNA"/>
</dbReference>
<organism evidence="7">
    <name type="scientific">hydrothermal vent metagenome</name>
    <dbReference type="NCBI Taxonomy" id="652676"/>
    <lineage>
        <taxon>unclassified sequences</taxon>
        <taxon>metagenomes</taxon>
        <taxon>ecological metagenomes</taxon>
    </lineage>
</organism>
<feature type="transmembrane region" description="Helical" evidence="5">
    <location>
        <begin position="153"/>
        <end position="175"/>
    </location>
</feature>
<dbReference type="InterPro" id="IPR036640">
    <property type="entry name" value="ABC1_TM_sf"/>
</dbReference>
<dbReference type="PANTHER" id="PTHR24221:SF654">
    <property type="entry name" value="ATP-BINDING CASSETTE SUB-FAMILY B MEMBER 6"/>
    <property type="match status" value="1"/>
</dbReference>
<name>A0A3B0RV58_9ZZZZ</name>
<evidence type="ECO:0000256" key="3">
    <source>
        <dbReference type="ARBA" id="ARBA00022989"/>
    </source>
</evidence>
<dbReference type="GO" id="GO:0034040">
    <property type="term" value="F:ATPase-coupled lipid transmembrane transporter activity"/>
    <property type="evidence" value="ECO:0007669"/>
    <property type="project" value="TreeGrafter"/>
</dbReference>
<dbReference type="GO" id="GO:0005524">
    <property type="term" value="F:ATP binding"/>
    <property type="evidence" value="ECO:0007669"/>
    <property type="project" value="InterPro"/>
</dbReference>
<comment type="subcellular location">
    <subcellularLocation>
        <location evidence="1">Membrane</location>
        <topology evidence="1">Multi-pass membrane protein</topology>
    </subcellularLocation>
</comment>
<dbReference type="Gene3D" id="1.20.1560.10">
    <property type="entry name" value="ABC transporter type 1, transmembrane domain"/>
    <property type="match status" value="1"/>
</dbReference>
<dbReference type="GO" id="GO:0016020">
    <property type="term" value="C:membrane"/>
    <property type="evidence" value="ECO:0007669"/>
    <property type="project" value="UniProtKB-SubCell"/>
</dbReference>
<feature type="non-terminal residue" evidence="7">
    <location>
        <position position="413"/>
    </location>
</feature>
<dbReference type="InterPro" id="IPR039421">
    <property type="entry name" value="Type_1_exporter"/>
</dbReference>
<evidence type="ECO:0000256" key="4">
    <source>
        <dbReference type="ARBA" id="ARBA00023136"/>
    </source>
</evidence>
<feature type="transmembrane region" description="Helical" evidence="5">
    <location>
        <begin position="37"/>
        <end position="61"/>
    </location>
</feature>
<dbReference type="Gene3D" id="3.40.50.300">
    <property type="entry name" value="P-loop containing nucleotide triphosphate hydrolases"/>
    <property type="match status" value="1"/>
</dbReference>
<keyword evidence="3 5" id="KW-1133">Transmembrane helix</keyword>
<dbReference type="SUPFAM" id="SSF90123">
    <property type="entry name" value="ABC transporter transmembrane region"/>
    <property type="match status" value="1"/>
</dbReference>
<dbReference type="Pfam" id="PF00005">
    <property type="entry name" value="ABC_tran"/>
    <property type="match status" value="1"/>
</dbReference>
<reference evidence="7" key="1">
    <citation type="submission" date="2018-06" db="EMBL/GenBank/DDBJ databases">
        <authorList>
            <person name="Zhirakovskaya E."/>
        </authorList>
    </citation>
    <scope>NUCLEOTIDE SEQUENCE</scope>
</reference>
<dbReference type="GO" id="GO:0016887">
    <property type="term" value="F:ATP hydrolysis activity"/>
    <property type="evidence" value="ECO:0007669"/>
    <property type="project" value="InterPro"/>
</dbReference>
<evidence type="ECO:0000259" key="6">
    <source>
        <dbReference type="PROSITE" id="PS50929"/>
    </source>
</evidence>
<dbReference type="SUPFAM" id="SSF52540">
    <property type="entry name" value="P-loop containing nucleoside triphosphate hydrolases"/>
    <property type="match status" value="1"/>
</dbReference>
<keyword evidence="4 5" id="KW-0472">Membrane</keyword>
<feature type="transmembrane region" description="Helical" evidence="5">
    <location>
        <begin position="181"/>
        <end position="202"/>
    </location>
</feature>
<feature type="domain" description="ABC transmembrane type-1" evidence="6">
    <location>
        <begin position="38"/>
        <end position="320"/>
    </location>
</feature>
<dbReference type="PANTHER" id="PTHR24221">
    <property type="entry name" value="ATP-BINDING CASSETTE SUB-FAMILY B"/>
    <property type="match status" value="1"/>
</dbReference>
<gene>
    <name evidence="7" type="ORF">MNBD_ACTINO01-744</name>
</gene>
<dbReference type="PROSITE" id="PS50929">
    <property type="entry name" value="ABC_TM1F"/>
    <property type="match status" value="1"/>
</dbReference>
<dbReference type="AlphaFoldDB" id="A0A3B0RV58"/>
<dbReference type="InterPro" id="IPR003439">
    <property type="entry name" value="ABC_transporter-like_ATP-bd"/>
</dbReference>
<proteinExistence type="predicted"/>
<feature type="transmembrane region" description="Helical" evidence="5">
    <location>
        <begin position="302"/>
        <end position="321"/>
    </location>
</feature>